<dbReference type="Proteomes" id="UP000784880">
    <property type="component" value="Unassembled WGS sequence"/>
</dbReference>
<proteinExistence type="predicted"/>
<feature type="region of interest" description="Disordered" evidence="1">
    <location>
        <begin position="33"/>
        <end position="69"/>
    </location>
</feature>
<evidence type="ECO:0000313" key="2">
    <source>
        <dbReference type="EMBL" id="MBU9714597.1"/>
    </source>
</evidence>
<gene>
    <name evidence="2" type="ORF">KS419_22900</name>
</gene>
<evidence type="ECO:0000256" key="1">
    <source>
        <dbReference type="SAM" id="MobiDB-lite"/>
    </source>
</evidence>
<sequence>MKSFAETYFTEGKGYFMVNQDFDKFINEQEKHKSSYLKGANTKKGRKDQGLNRGTDTSVGAEGRDILKN</sequence>
<name>A0ABS6JLR0_9BACI</name>
<accession>A0ABS6JLR0</accession>
<dbReference type="EMBL" id="JAHQCS010000180">
    <property type="protein sequence ID" value="MBU9714597.1"/>
    <property type="molecule type" value="Genomic_DNA"/>
</dbReference>
<dbReference type="RefSeq" id="WP_217069295.1">
    <property type="nucleotide sequence ID" value="NZ_JAHQCS010000180.1"/>
</dbReference>
<organism evidence="2 3">
    <name type="scientific">Evansella tamaricis</name>
    <dbReference type="NCBI Taxonomy" id="2069301"/>
    <lineage>
        <taxon>Bacteria</taxon>
        <taxon>Bacillati</taxon>
        <taxon>Bacillota</taxon>
        <taxon>Bacilli</taxon>
        <taxon>Bacillales</taxon>
        <taxon>Bacillaceae</taxon>
        <taxon>Evansella</taxon>
    </lineage>
</organism>
<comment type="caution">
    <text evidence="2">The sequence shown here is derived from an EMBL/GenBank/DDBJ whole genome shotgun (WGS) entry which is preliminary data.</text>
</comment>
<reference evidence="2 3" key="1">
    <citation type="submission" date="2021-06" db="EMBL/GenBank/DDBJ databases">
        <title>Bacillus sp. RD4P76, an endophyte from a halophyte.</title>
        <authorList>
            <person name="Sun J.-Q."/>
        </authorList>
    </citation>
    <scope>NUCLEOTIDE SEQUENCE [LARGE SCALE GENOMIC DNA]</scope>
    <source>
        <strain evidence="2 3">CGMCC 1.15917</strain>
    </source>
</reference>
<keyword evidence="3" id="KW-1185">Reference proteome</keyword>
<protein>
    <submittedName>
        <fullName evidence="2">Uncharacterized protein</fullName>
    </submittedName>
</protein>
<evidence type="ECO:0000313" key="3">
    <source>
        <dbReference type="Proteomes" id="UP000784880"/>
    </source>
</evidence>